<proteinExistence type="predicted"/>
<dbReference type="PANTHER" id="PTHR33568">
    <property type="entry name" value="DNA POLYMERASE"/>
    <property type="match status" value="1"/>
</dbReference>
<name>A0AAE1HGP5_9NEOP</name>
<dbReference type="GO" id="GO:0071897">
    <property type="term" value="P:DNA biosynthetic process"/>
    <property type="evidence" value="ECO:0007669"/>
    <property type="project" value="UniProtKB-ARBA"/>
</dbReference>
<dbReference type="InterPro" id="IPR043502">
    <property type="entry name" value="DNA/RNA_pol_sf"/>
</dbReference>
<evidence type="ECO:0000313" key="2">
    <source>
        <dbReference type="Proteomes" id="UP001219518"/>
    </source>
</evidence>
<dbReference type="AlphaFoldDB" id="A0AAE1HGP5"/>
<organism evidence="1 2">
    <name type="scientific">Frankliniella fusca</name>
    <dbReference type="NCBI Taxonomy" id="407009"/>
    <lineage>
        <taxon>Eukaryota</taxon>
        <taxon>Metazoa</taxon>
        <taxon>Ecdysozoa</taxon>
        <taxon>Arthropoda</taxon>
        <taxon>Hexapoda</taxon>
        <taxon>Insecta</taxon>
        <taxon>Pterygota</taxon>
        <taxon>Neoptera</taxon>
        <taxon>Paraneoptera</taxon>
        <taxon>Thysanoptera</taxon>
        <taxon>Terebrantia</taxon>
        <taxon>Thripoidea</taxon>
        <taxon>Thripidae</taxon>
        <taxon>Frankliniella</taxon>
    </lineage>
</organism>
<dbReference type="Proteomes" id="UP001219518">
    <property type="component" value="Unassembled WGS sequence"/>
</dbReference>
<dbReference type="InterPro" id="IPR023211">
    <property type="entry name" value="DNA_pol_palm_dom_sf"/>
</dbReference>
<dbReference type="SUPFAM" id="SSF56672">
    <property type="entry name" value="DNA/RNA polymerases"/>
    <property type="match status" value="1"/>
</dbReference>
<keyword evidence="2" id="KW-1185">Reference proteome</keyword>
<reference evidence="1" key="1">
    <citation type="submission" date="2021-07" db="EMBL/GenBank/DDBJ databases">
        <authorList>
            <person name="Catto M.A."/>
            <person name="Jacobson A."/>
            <person name="Kennedy G."/>
            <person name="Labadie P."/>
            <person name="Hunt B.G."/>
            <person name="Srinivasan R."/>
        </authorList>
    </citation>
    <scope>NUCLEOTIDE SEQUENCE</scope>
    <source>
        <strain evidence="1">PL_HMW_Pooled</strain>
        <tissue evidence="1">Head</tissue>
    </source>
</reference>
<protein>
    <submittedName>
        <fullName evidence="1">Storkhead-box protein 2</fullName>
    </submittedName>
</protein>
<sequence>MKLKLEASGWPSHVKTEEEKDAYIEGHLRKDGGKLGERTMRTSTTFVNSYGALIKMLEDKTIQVKSIIPLGEELLQVSHEPVEEMDESFATTSLVHAAFTTCHGRMLLYSYLDIVGTRAAYHDTDSICFLSEPGKPDPPLGEFLGDLTDQLADDYVGGNTSRLQSVVKVRGISINSSCYDTVTFEKLKKMVKRSGMKTTVRIPSQITRTSGWRIVSRPASKTWQVVISKRRRLGDKTVPYGFTDQLLSEDDEDCLDALEQLMDM</sequence>
<dbReference type="PANTHER" id="PTHR33568:SF3">
    <property type="entry name" value="DNA-DIRECTED DNA POLYMERASE"/>
    <property type="match status" value="1"/>
</dbReference>
<dbReference type="EMBL" id="JAHWGI010001025">
    <property type="protein sequence ID" value="KAK3920952.1"/>
    <property type="molecule type" value="Genomic_DNA"/>
</dbReference>
<comment type="caution">
    <text evidence="1">The sequence shown here is derived from an EMBL/GenBank/DDBJ whole genome shotgun (WGS) entry which is preliminary data.</text>
</comment>
<dbReference type="Gene3D" id="3.90.1600.10">
    <property type="entry name" value="Palm domain of DNA polymerase"/>
    <property type="match status" value="1"/>
</dbReference>
<evidence type="ECO:0000313" key="1">
    <source>
        <dbReference type="EMBL" id="KAK3920952.1"/>
    </source>
</evidence>
<gene>
    <name evidence="1" type="ORF">KUF71_001207</name>
</gene>
<accession>A0AAE1HGP5</accession>
<reference evidence="1" key="2">
    <citation type="journal article" date="2023" name="BMC Genomics">
        <title>Pest status, molecular evolution, and epigenetic factors derived from the genome assembly of Frankliniella fusca, a thysanopteran phytovirus vector.</title>
        <authorList>
            <person name="Catto M.A."/>
            <person name="Labadie P.E."/>
            <person name="Jacobson A.L."/>
            <person name="Kennedy G.G."/>
            <person name="Srinivasan R."/>
            <person name="Hunt B.G."/>
        </authorList>
    </citation>
    <scope>NUCLEOTIDE SEQUENCE</scope>
    <source>
        <strain evidence="1">PL_HMW_Pooled</strain>
    </source>
</reference>